<dbReference type="Proteomes" id="UP000184532">
    <property type="component" value="Unassembled WGS sequence"/>
</dbReference>
<dbReference type="RefSeq" id="WP_131819085.1">
    <property type="nucleotide sequence ID" value="NZ_FQWL01000005.1"/>
</dbReference>
<organism evidence="1 2">
    <name type="scientific">Flagellimonas flava</name>
    <dbReference type="NCBI Taxonomy" id="570519"/>
    <lineage>
        <taxon>Bacteria</taxon>
        <taxon>Pseudomonadati</taxon>
        <taxon>Bacteroidota</taxon>
        <taxon>Flavobacteriia</taxon>
        <taxon>Flavobacteriales</taxon>
        <taxon>Flavobacteriaceae</taxon>
        <taxon>Flagellimonas</taxon>
    </lineage>
</organism>
<name>A0A1M5NJM3_9FLAO</name>
<dbReference type="Gene3D" id="2.60.40.1120">
    <property type="entry name" value="Carboxypeptidase-like, regulatory domain"/>
    <property type="match status" value="1"/>
</dbReference>
<gene>
    <name evidence="1" type="ORF">SAMN04488116_2808</name>
</gene>
<dbReference type="Pfam" id="PF13715">
    <property type="entry name" value="CarbopepD_reg_2"/>
    <property type="match status" value="1"/>
</dbReference>
<evidence type="ECO:0000313" key="2">
    <source>
        <dbReference type="Proteomes" id="UP000184532"/>
    </source>
</evidence>
<dbReference type="OrthoDB" id="9775095at2"/>
<dbReference type="EMBL" id="FQWL01000005">
    <property type="protein sequence ID" value="SHG89143.1"/>
    <property type="molecule type" value="Genomic_DNA"/>
</dbReference>
<proteinExistence type="predicted"/>
<dbReference type="AlphaFoldDB" id="A0A1M5NJM3"/>
<keyword evidence="2" id="KW-1185">Reference proteome</keyword>
<reference evidence="2" key="1">
    <citation type="submission" date="2016-11" db="EMBL/GenBank/DDBJ databases">
        <authorList>
            <person name="Varghese N."/>
            <person name="Submissions S."/>
        </authorList>
    </citation>
    <scope>NUCLEOTIDE SEQUENCE [LARGE SCALE GENOMIC DNA]</scope>
    <source>
        <strain evidence="2">DSM 22638</strain>
    </source>
</reference>
<dbReference type="InterPro" id="IPR008969">
    <property type="entry name" value="CarboxyPept-like_regulatory"/>
</dbReference>
<dbReference type="SUPFAM" id="SSF49464">
    <property type="entry name" value="Carboxypeptidase regulatory domain-like"/>
    <property type="match status" value="1"/>
</dbReference>
<protein>
    <submittedName>
        <fullName evidence="1">CarboxypepD_reg-like domain-containing protein</fullName>
    </submittedName>
</protein>
<sequence length="111" mass="12126">MRIVTCILVLSLVPCFGFGQNKITGKIVDQLGFPIYRASVALNTTDIITYTDYDGSFTLTSDKDFHWKVNISSKGYKPESYFVLSGGSTGAIVLEFDADIKELLDASSGID</sequence>
<accession>A0A1M5NJM3</accession>
<evidence type="ECO:0000313" key="1">
    <source>
        <dbReference type="EMBL" id="SHG89143.1"/>
    </source>
</evidence>